<dbReference type="SMART" id="SM00854">
    <property type="entry name" value="PGA_cap"/>
    <property type="match status" value="1"/>
</dbReference>
<dbReference type="CDD" id="cd07381">
    <property type="entry name" value="MPP_CapA"/>
    <property type="match status" value="1"/>
</dbReference>
<comment type="similarity">
    <text evidence="1">Belongs to the CapA family.</text>
</comment>
<evidence type="ECO:0000259" key="2">
    <source>
        <dbReference type="SMART" id="SM00854"/>
    </source>
</evidence>
<dbReference type="PANTHER" id="PTHR33393:SF11">
    <property type="entry name" value="POLYGLUTAMINE SYNTHESIS ACCESSORY PROTEIN RV0574C-RELATED"/>
    <property type="match status" value="1"/>
</dbReference>
<feature type="domain" description="Capsule synthesis protein CapA" evidence="2">
    <location>
        <begin position="7"/>
        <end position="291"/>
    </location>
</feature>
<proteinExistence type="inferred from homology"/>
<dbReference type="InterPro" id="IPR052169">
    <property type="entry name" value="CW_Biosynth-Accessory"/>
</dbReference>
<protein>
    <submittedName>
        <fullName evidence="3">Capsule biosynthesis protein CapA</fullName>
    </submittedName>
</protein>
<dbReference type="EMBL" id="CP036455">
    <property type="protein sequence ID" value="QBI54940.1"/>
    <property type="molecule type" value="Genomic_DNA"/>
</dbReference>
<dbReference type="InterPro" id="IPR029052">
    <property type="entry name" value="Metallo-depent_PP-like"/>
</dbReference>
<evidence type="ECO:0000313" key="3">
    <source>
        <dbReference type="EMBL" id="QBI54940.1"/>
    </source>
</evidence>
<gene>
    <name evidence="3" type="primary">capA2</name>
    <name evidence="3" type="ORF">EKD16_15840</name>
</gene>
<dbReference type="PANTHER" id="PTHR33393">
    <property type="entry name" value="POLYGLUTAMINE SYNTHESIS ACCESSORY PROTEIN RV0574C-RELATED"/>
    <property type="match status" value="1"/>
</dbReference>
<reference evidence="3 4" key="1">
    <citation type="submission" date="2019-02" db="EMBL/GenBank/DDBJ databases">
        <authorList>
            <person name="Khodamoradi S."/>
            <person name="Hahnke R.L."/>
            <person name="Kaempfer P."/>
            <person name="Schumann P."/>
            <person name="Rohde M."/>
            <person name="Steinert M."/>
            <person name="Luzhetskyy A."/>
            <person name="Wink J."/>
            <person name="Ruckert C."/>
        </authorList>
    </citation>
    <scope>NUCLEOTIDE SEQUENCE [LARGE SCALE GENOMIC DNA]</scope>
    <source>
        <strain evidence="3 4">M2</strain>
    </source>
</reference>
<dbReference type="Pfam" id="PF09587">
    <property type="entry name" value="PGA_cap"/>
    <property type="match status" value="1"/>
</dbReference>
<evidence type="ECO:0000256" key="1">
    <source>
        <dbReference type="ARBA" id="ARBA00005662"/>
    </source>
</evidence>
<organism evidence="3 4">
    <name type="scientific">Streptomonospora litoralis</name>
    <dbReference type="NCBI Taxonomy" id="2498135"/>
    <lineage>
        <taxon>Bacteria</taxon>
        <taxon>Bacillati</taxon>
        <taxon>Actinomycetota</taxon>
        <taxon>Actinomycetes</taxon>
        <taxon>Streptosporangiales</taxon>
        <taxon>Nocardiopsidaceae</taxon>
        <taxon>Streptomonospora</taxon>
    </lineage>
</organism>
<dbReference type="AlphaFoldDB" id="A0A4P6Q3Y7"/>
<sequence length="376" mass="39665">MAAATVTLFLCGDVMLGRGVDRILPHPGDPELREPQIRDAGDYVRLAERANGPIPAPVDPAWPWGAALGELARVGPDARVLNLETSVTRSGDFASGKAVHYRMDPANLDCLCAAEPSACTLANNHVLDFGRAGLAETLDSLSAAGLRAVGAGRGADEAHRPAAVPLAGGGRVLVFSRGTHSSGIPYDWAATPERSGAALAERAESRPVETAGRVTEAIRGTKRPGDIAVVSVHWGSNWGFETAPEETAFAHALIDGGADVVHGHSSHHPRAVGMYRGRLVLYGCGDLVSDYEGIPGYEEYRGDLRLLYFAEVETGSGRLVGLRMVPLRARRMRLEHAGDGDARWLQGALDDAGRGLGCRIRREPDGSLAAVPAAAV</sequence>
<name>A0A4P6Q3Y7_9ACTN</name>
<dbReference type="SUPFAM" id="SSF56300">
    <property type="entry name" value="Metallo-dependent phosphatases"/>
    <property type="match status" value="1"/>
</dbReference>
<dbReference type="Proteomes" id="UP000292235">
    <property type="component" value="Chromosome"/>
</dbReference>
<dbReference type="Gene3D" id="3.60.21.10">
    <property type="match status" value="1"/>
</dbReference>
<dbReference type="OrthoDB" id="9810718at2"/>
<evidence type="ECO:0000313" key="4">
    <source>
        <dbReference type="Proteomes" id="UP000292235"/>
    </source>
</evidence>
<dbReference type="InterPro" id="IPR019079">
    <property type="entry name" value="Capsule_synth_CapA"/>
</dbReference>
<dbReference type="KEGG" id="strr:EKD16_15840"/>
<keyword evidence="4" id="KW-1185">Reference proteome</keyword>
<accession>A0A4P6Q3Y7</accession>
<dbReference type="RefSeq" id="WP_131099032.1">
    <property type="nucleotide sequence ID" value="NZ_CP036455.1"/>
</dbReference>